<dbReference type="Proteomes" id="UP000069632">
    <property type="component" value="Unassembled WGS sequence"/>
</dbReference>
<proteinExistence type="predicted"/>
<feature type="transmembrane region" description="Helical" evidence="1">
    <location>
        <begin position="223"/>
        <end position="243"/>
    </location>
</feature>
<evidence type="ECO:0000313" key="2">
    <source>
        <dbReference type="EMBL" id="CZE48289.1"/>
    </source>
</evidence>
<feature type="transmembrane region" description="Helical" evidence="1">
    <location>
        <begin position="182"/>
        <end position="202"/>
    </location>
</feature>
<evidence type="ECO:0000313" key="3">
    <source>
        <dbReference type="Proteomes" id="UP000069632"/>
    </source>
</evidence>
<name>A0A128EH57_9BACT</name>
<protein>
    <submittedName>
        <fullName evidence="2">Uncharacterized protein</fullName>
    </submittedName>
</protein>
<reference evidence="2 3" key="1">
    <citation type="submission" date="2016-02" db="EMBL/GenBank/DDBJ databases">
        <authorList>
            <consortium name="Pathogen Informatics"/>
        </authorList>
    </citation>
    <scope>NUCLEOTIDE SEQUENCE [LARGE SCALE GENOMIC DNA]</scope>
    <source>
        <strain evidence="2 3">RC20</strain>
    </source>
</reference>
<keyword evidence="1" id="KW-0812">Transmembrane</keyword>
<organism evidence="2 3">
    <name type="scientific">Campylobacter geochelonis</name>
    <dbReference type="NCBI Taxonomy" id="1780362"/>
    <lineage>
        <taxon>Bacteria</taxon>
        <taxon>Pseudomonadati</taxon>
        <taxon>Campylobacterota</taxon>
        <taxon>Epsilonproteobacteria</taxon>
        <taxon>Campylobacterales</taxon>
        <taxon>Campylobacteraceae</taxon>
        <taxon>Campylobacter</taxon>
    </lineage>
</organism>
<keyword evidence="1" id="KW-1133">Transmembrane helix</keyword>
<feature type="transmembrane region" description="Helical" evidence="1">
    <location>
        <begin position="291"/>
        <end position="312"/>
    </location>
</feature>
<keyword evidence="3" id="KW-1185">Reference proteome</keyword>
<keyword evidence="1" id="KW-0472">Membrane</keyword>
<dbReference type="AlphaFoldDB" id="A0A128EH57"/>
<sequence length="364" mass="43178">MDSFDEILYKKDKEIKECDEFIEFICEYFNKCAFDNSNSNILISLLLDKINLYKSLEYKLNRNILNDIKNIDEYIYRQIKILKHEILNDFEEVRKEINYIQETSKDELNSKKQSIISNLEKKYKLEKTNAKNKSNNNAKLDETRNYKVYKNKFFDKIIYQKAKLAKIEALCSILSFIRNNQFISTVLFFGFGLIVFFIHFGLKYKYIPFLQYQELLSIIVYNSAFLLLLAISLVVLYGFWYLYNTDKISGNFADKKWFYTNSLFVYILAFLLSIFTVLFILPYLNSFIKIFYELAPILILIFSLLVYIWLISWSINSEKVAASLFSIFTLALFIPSLVIQSNFALLFLVRHFLSFSHFHLLGLC</sequence>
<feature type="transmembrane region" description="Helical" evidence="1">
    <location>
        <begin position="263"/>
        <end position="284"/>
    </location>
</feature>
<evidence type="ECO:0000256" key="1">
    <source>
        <dbReference type="SAM" id="Phobius"/>
    </source>
</evidence>
<gene>
    <name evidence="2" type="ORF">ERS672216_01334</name>
</gene>
<accession>A0A128EH57</accession>
<feature type="transmembrane region" description="Helical" evidence="1">
    <location>
        <begin position="324"/>
        <end position="349"/>
    </location>
</feature>
<dbReference type="EMBL" id="FIZP01000007">
    <property type="protein sequence ID" value="CZE48289.1"/>
    <property type="molecule type" value="Genomic_DNA"/>
</dbReference>